<dbReference type="AlphaFoldDB" id="A0A838CLM6"/>
<name>A0A838CLM6_9CORY</name>
<evidence type="ECO:0000313" key="1">
    <source>
        <dbReference type="EMBL" id="MBA1835459.1"/>
    </source>
</evidence>
<reference evidence="1 2" key="1">
    <citation type="submission" date="2020-05" db="EMBL/GenBank/DDBJ databases">
        <title>Descriptions of Corynebacterium xxxx sp. nov., Corynebacterium yyyy sp. nov. and Corynebacterium zzzz sp. nov.</title>
        <authorList>
            <person name="Zhang G."/>
        </authorList>
    </citation>
    <scope>NUCLEOTIDE SEQUENCE [LARGE SCALE GENOMIC DNA]</scope>
    <source>
        <strain evidence="2">zg-915</strain>
    </source>
</reference>
<accession>A0A838CLM6</accession>
<dbReference type="Proteomes" id="UP000581408">
    <property type="component" value="Unassembled WGS sequence"/>
</dbReference>
<comment type="caution">
    <text evidence="1">The sequence shown here is derived from an EMBL/GenBank/DDBJ whole genome shotgun (WGS) entry which is preliminary data.</text>
</comment>
<gene>
    <name evidence="1" type="ORF">HMC16_06950</name>
</gene>
<evidence type="ECO:0000313" key="2">
    <source>
        <dbReference type="Proteomes" id="UP000581408"/>
    </source>
</evidence>
<dbReference type="RefSeq" id="WP_181194821.1">
    <property type="nucleotide sequence ID" value="NZ_JABFEE010000006.1"/>
</dbReference>
<proteinExistence type="predicted"/>
<protein>
    <submittedName>
        <fullName evidence="1">Uncharacterized protein</fullName>
    </submittedName>
</protein>
<organism evidence="1 2">
    <name type="scientific">Corynebacterium wankanglinii</name>
    <dbReference type="NCBI Taxonomy" id="2735136"/>
    <lineage>
        <taxon>Bacteria</taxon>
        <taxon>Bacillati</taxon>
        <taxon>Actinomycetota</taxon>
        <taxon>Actinomycetes</taxon>
        <taxon>Mycobacteriales</taxon>
        <taxon>Corynebacteriaceae</taxon>
        <taxon>Corynebacterium</taxon>
    </lineage>
</organism>
<sequence>MGIRPKADGETIVLTDTHRDLVDDVTATTDEFGTVLGEGINEISATAQSANASAGELAGRVKALEDRATVVKDPAGRIQAADPAAPDDVATKRYVDDQARIAGQAQSAVLTSGEKTGAWAKWKPDTCPPWLGIGSNSVTLPSGRWRVEVVHGQVVIYENGELKAKAPTGWDGVVLDSGQIYDGAGGAMVIITRLY</sequence>
<dbReference type="EMBL" id="JABFEE010000006">
    <property type="protein sequence ID" value="MBA1835459.1"/>
    <property type="molecule type" value="Genomic_DNA"/>
</dbReference>